<dbReference type="SMART" id="SM00240">
    <property type="entry name" value="FHA"/>
    <property type="match status" value="1"/>
</dbReference>
<dbReference type="PROSITE" id="PS50883">
    <property type="entry name" value="EAL"/>
    <property type="match status" value="1"/>
</dbReference>
<reference evidence="3 4" key="1">
    <citation type="submission" date="2017-05" db="EMBL/GenBank/DDBJ databases">
        <authorList>
            <person name="Varghese N."/>
            <person name="Submissions S."/>
        </authorList>
    </citation>
    <scope>NUCLEOTIDE SEQUENCE [LARGE SCALE GENOMIC DNA]</scope>
    <source>
        <strain evidence="3 4">DSM 25457</strain>
    </source>
</reference>
<dbReference type="Pfam" id="PF00498">
    <property type="entry name" value="FHA"/>
    <property type="match status" value="1"/>
</dbReference>
<keyword evidence="4" id="KW-1185">Reference proteome</keyword>
<dbReference type="PROSITE" id="PS50006">
    <property type="entry name" value="FHA_DOMAIN"/>
    <property type="match status" value="1"/>
</dbReference>
<sequence length="363" mass="40624">MTIIHSPTTAVTWTLTEYGSGQNQRRTIQIPNRPATVGRSDQADLCFAVSSISKLHAKLWTENGCLYVRDLGSTNGTHHNGAPIHQAELAEGDLLQFANAVFRVGRKDDSNIDGTMEESLIPWAQTLLTFDRLISERSVIPHFQPIITMDRQSTPGYEVLARSNLAELKNPAAMFEVAERLGQDATLSELMRDESARLLTKANRFDAQIFMNTHPVEFGTDRLMDSLRQLRDNYPQLRFTIEVHEGAVTQLDQMRSLRSAITDLGMELSYDDFGAGQGRLLELVEVPPHVLKFDMQLIRDIDSASKNRQELLRSLVRIAQDSGSVTLAEGVETEAEHETCVQLGFELGQGFLYGRPTPLDQLQ</sequence>
<gene>
    <name evidence="3" type="ORF">SAMN06265222_1028</name>
</gene>
<dbReference type="InterPro" id="IPR001633">
    <property type="entry name" value="EAL_dom"/>
</dbReference>
<dbReference type="Pfam" id="PF00563">
    <property type="entry name" value="EAL"/>
    <property type="match status" value="1"/>
</dbReference>
<comment type="caution">
    <text evidence="3">The sequence shown here is derived from an EMBL/GenBank/DDBJ whole genome shotgun (WGS) entry which is preliminary data.</text>
</comment>
<dbReference type="Gene3D" id="2.60.200.20">
    <property type="match status" value="1"/>
</dbReference>
<dbReference type="RefSeq" id="WP_283431352.1">
    <property type="nucleotide sequence ID" value="NZ_FXUG01000002.1"/>
</dbReference>
<accession>A0ABY1PSK3</accession>
<protein>
    <submittedName>
        <fullName evidence="3">EAL domain, c-di-GMP-specific phosphodiesterase class I (Or its enzymatically inactive variant)</fullName>
    </submittedName>
</protein>
<dbReference type="SUPFAM" id="SSF49879">
    <property type="entry name" value="SMAD/FHA domain"/>
    <property type="match status" value="1"/>
</dbReference>
<dbReference type="Proteomes" id="UP001158067">
    <property type="component" value="Unassembled WGS sequence"/>
</dbReference>
<evidence type="ECO:0000259" key="1">
    <source>
        <dbReference type="PROSITE" id="PS50006"/>
    </source>
</evidence>
<name>A0ABY1PSK3_9BACT</name>
<dbReference type="PANTHER" id="PTHR33121:SF76">
    <property type="entry name" value="SIGNALING PROTEIN"/>
    <property type="match status" value="1"/>
</dbReference>
<dbReference type="CDD" id="cd01948">
    <property type="entry name" value="EAL"/>
    <property type="match status" value="1"/>
</dbReference>
<dbReference type="Gene3D" id="3.20.20.450">
    <property type="entry name" value="EAL domain"/>
    <property type="match status" value="1"/>
</dbReference>
<evidence type="ECO:0000313" key="4">
    <source>
        <dbReference type="Proteomes" id="UP001158067"/>
    </source>
</evidence>
<feature type="domain" description="FHA" evidence="1">
    <location>
        <begin position="35"/>
        <end position="84"/>
    </location>
</feature>
<dbReference type="CDD" id="cd00060">
    <property type="entry name" value="FHA"/>
    <property type="match status" value="1"/>
</dbReference>
<dbReference type="EMBL" id="FXUG01000002">
    <property type="protein sequence ID" value="SMP45858.1"/>
    <property type="molecule type" value="Genomic_DNA"/>
</dbReference>
<evidence type="ECO:0000313" key="3">
    <source>
        <dbReference type="EMBL" id="SMP45858.1"/>
    </source>
</evidence>
<proteinExistence type="predicted"/>
<dbReference type="PANTHER" id="PTHR33121">
    <property type="entry name" value="CYCLIC DI-GMP PHOSPHODIESTERASE PDEF"/>
    <property type="match status" value="1"/>
</dbReference>
<evidence type="ECO:0000259" key="2">
    <source>
        <dbReference type="PROSITE" id="PS50883"/>
    </source>
</evidence>
<dbReference type="SMART" id="SM00052">
    <property type="entry name" value="EAL"/>
    <property type="match status" value="1"/>
</dbReference>
<dbReference type="InterPro" id="IPR050706">
    <property type="entry name" value="Cyclic-di-GMP_PDE-like"/>
</dbReference>
<dbReference type="InterPro" id="IPR035919">
    <property type="entry name" value="EAL_sf"/>
</dbReference>
<organism evidence="3 4">
    <name type="scientific">Neorhodopirellula lusitana</name>
    <dbReference type="NCBI Taxonomy" id="445327"/>
    <lineage>
        <taxon>Bacteria</taxon>
        <taxon>Pseudomonadati</taxon>
        <taxon>Planctomycetota</taxon>
        <taxon>Planctomycetia</taxon>
        <taxon>Pirellulales</taxon>
        <taxon>Pirellulaceae</taxon>
        <taxon>Neorhodopirellula</taxon>
    </lineage>
</organism>
<feature type="domain" description="EAL" evidence="2">
    <location>
        <begin position="123"/>
        <end position="363"/>
    </location>
</feature>
<dbReference type="InterPro" id="IPR000253">
    <property type="entry name" value="FHA_dom"/>
</dbReference>
<dbReference type="SUPFAM" id="SSF141868">
    <property type="entry name" value="EAL domain-like"/>
    <property type="match status" value="1"/>
</dbReference>
<dbReference type="InterPro" id="IPR008984">
    <property type="entry name" value="SMAD_FHA_dom_sf"/>
</dbReference>